<dbReference type="AlphaFoldDB" id="A0AAV5SBS6"/>
<evidence type="ECO:0000313" key="2">
    <source>
        <dbReference type="EMBL" id="GMS79937.1"/>
    </source>
</evidence>
<proteinExistence type="predicted"/>
<keyword evidence="3" id="KW-1185">Reference proteome</keyword>
<feature type="compositionally biased region" description="Basic and acidic residues" evidence="1">
    <location>
        <begin position="423"/>
        <end position="441"/>
    </location>
</feature>
<gene>
    <name evidence="2" type="ORF">PENTCL1PPCAC_2112</name>
</gene>
<feature type="region of interest" description="Disordered" evidence="1">
    <location>
        <begin position="195"/>
        <end position="249"/>
    </location>
</feature>
<comment type="caution">
    <text evidence="2">The sequence shown here is derived from an EMBL/GenBank/DDBJ whole genome shotgun (WGS) entry which is preliminary data.</text>
</comment>
<evidence type="ECO:0000313" key="3">
    <source>
        <dbReference type="Proteomes" id="UP001432027"/>
    </source>
</evidence>
<feature type="region of interest" description="Disordered" evidence="1">
    <location>
        <begin position="1"/>
        <end position="21"/>
    </location>
</feature>
<feature type="compositionally biased region" description="Low complexity" evidence="1">
    <location>
        <begin position="446"/>
        <end position="458"/>
    </location>
</feature>
<dbReference type="EMBL" id="BTSX01000001">
    <property type="protein sequence ID" value="GMS79937.1"/>
    <property type="molecule type" value="Genomic_DNA"/>
</dbReference>
<sequence length="757" mass="84074">RPAQRWRHQNPSPSTTIENSEMNEATSTIIPLVVDNVPPLIFIEARLVGTTSNALISQLGLSMDAAECSVAFMTRTSGLLLVTGAGSYAIYRFCTRLLGNRFVSVLVDGSHCNQLSAADRRLLYPSDPIREENEDESEETRQEKEEEGDTVSESEWKSRVSKSRTPSEFSMSRVRRSMRARGLFSIGSRRDTRSGVIRREGAAGELSPSGSIDRPDLIPSGVNPRIRQISGSSLGPSRNGPHSSSSRCSDASASLNIVWENNQQQWEDEFADGQNGLAPSPSMGDLCSIFDDVMSMRSGYSAVPSRMGEERSRNDFGSIDLSGIACRFDCPSTSAASVTGPPIDDLDDIRLHEIPCMRDSSYMYRSVVVAGSEFGDSDVMSTTSRMSSRFRRENVKSNGLWNLTSTPSNDDQQPSTSSGPSSEGKKRTGEKGRRSRMEMSHDSGLAMMKSQSSKAASSTGKRSTTMFDSAIDDADLSISGDSENDVIVEESFSHRDDSSTPRRQNRQSTSSMSIAPSTMSLEWDDGEEGIPRMEKRREMALSLPMERPSIGSWSPSDSRDLMVFAKERFTPKSGQLKALADLYSRRRFRRLGSLHSSSDLHSLLLSSIYHQVPLHRSTPDATLKRLRRCFSNYNCLKGWRMEEAFDVLERLRSTALKNCAPDSSSSSEAVKGMRLLMALTVCEVFEKKMAGSRSEDWLTVERPDDAIDRINTKECFDEMEWRLVAETFSIRIERFFFRTPVGAPASLSSSILTPKWE</sequence>
<feature type="region of interest" description="Disordered" evidence="1">
    <location>
        <begin position="376"/>
        <end position="463"/>
    </location>
</feature>
<feature type="compositionally biased region" description="Polar residues" evidence="1">
    <location>
        <begin position="9"/>
        <end position="21"/>
    </location>
</feature>
<feature type="compositionally biased region" description="Polar residues" evidence="1">
    <location>
        <begin position="229"/>
        <end position="242"/>
    </location>
</feature>
<feature type="region of interest" description="Disordered" evidence="1">
    <location>
        <begin position="123"/>
        <end position="174"/>
    </location>
</feature>
<feature type="compositionally biased region" description="Polar residues" evidence="1">
    <location>
        <begin position="506"/>
        <end position="520"/>
    </location>
</feature>
<feature type="non-terminal residue" evidence="2">
    <location>
        <position position="1"/>
    </location>
</feature>
<name>A0AAV5SBS6_9BILA</name>
<evidence type="ECO:0000256" key="1">
    <source>
        <dbReference type="SAM" id="MobiDB-lite"/>
    </source>
</evidence>
<feature type="region of interest" description="Disordered" evidence="1">
    <location>
        <begin position="490"/>
        <end position="525"/>
    </location>
</feature>
<protein>
    <submittedName>
        <fullName evidence="2">Uncharacterized protein</fullName>
    </submittedName>
</protein>
<accession>A0AAV5SBS6</accession>
<feature type="compositionally biased region" description="Basic and acidic residues" evidence="1">
    <location>
        <begin position="491"/>
        <end position="500"/>
    </location>
</feature>
<feature type="compositionally biased region" description="Polar residues" evidence="1">
    <location>
        <begin position="396"/>
        <end position="421"/>
    </location>
</feature>
<organism evidence="2 3">
    <name type="scientific">Pristionchus entomophagus</name>
    <dbReference type="NCBI Taxonomy" id="358040"/>
    <lineage>
        <taxon>Eukaryota</taxon>
        <taxon>Metazoa</taxon>
        <taxon>Ecdysozoa</taxon>
        <taxon>Nematoda</taxon>
        <taxon>Chromadorea</taxon>
        <taxon>Rhabditida</taxon>
        <taxon>Rhabditina</taxon>
        <taxon>Diplogasteromorpha</taxon>
        <taxon>Diplogasteroidea</taxon>
        <taxon>Neodiplogasteridae</taxon>
        <taxon>Pristionchus</taxon>
    </lineage>
</organism>
<dbReference type="Proteomes" id="UP001432027">
    <property type="component" value="Unassembled WGS sequence"/>
</dbReference>
<reference evidence="2" key="1">
    <citation type="submission" date="2023-10" db="EMBL/GenBank/DDBJ databases">
        <title>Genome assembly of Pristionchus species.</title>
        <authorList>
            <person name="Yoshida K."/>
            <person name="Sommer R.J."/>
        </authorList>
    </citation>
    <scope>NUCLEOTIDE SEQUENCE</scope>
    <source>
        <strain evidence="2">RS0144</strain>
    </source>
</reference>